<reference evidence="1 2" key="1">
    <citation type="submission" date="2023-03" db="EMBL/GenBank/DDBJ databases">
        <title>Genome insight into feeding habits of ladybird beetles.</title>
        <authorList>
            <person name="Li H.-S."/>
            <person name="Huang Y.-H."/>
            <person name="Pang H."/>
        </authorList>
    </citation>
    <scope>NUCLEOTIDE SEQUENCE [LARGE SCALE GENOMIC DNA]</scope>
    <source>
        <strain evidence="1">SYSU_2023b</strain>
        <tissue evidence="1">Whole body</tissue>
    </source>
</reference>
<dbReference type="EMBL" id="JARQZJ010000003">
    <property type="protein sequence ID" value="KAK9870686.1"/>
    <property type="molecule type" value="Genomic_DNA"/>
</dbReference>
<organism evidence="1 2">
    <name type="scientific">Henosepilachna vigintioctopunctata</name>
    <dbReference type="NCBI Taxonomy" id="420089"/>
    <lineage>
        <taxon>Eukaryota</taxon>
        <taxon>Metazoa</taxon>
        <taxon>Ecdysozoa</taxon>
        <taxon>Arthropoda</taxon>
        <taxon>Hexapoda</taxon>
        <taxon>Insecta</taxon>
        <taxon>Pterygota</taxon>
        <taxon>Neoptera</taxon>
        <taxon>Endopterygota</taxon>
        <taxon>Coleoptera</taxon>
        <taxon>Polyphaga</taxon>
        <taxon>Cucujiformia</taxon>
        <taxon>Coccinelloidea</taxon>
        <taxon>Coccinellidae</taxon>
        <taxon>Epilachninae</taxon>
        <taxon>Epilachnini</taxon>
        <taxon>Henosepilachna</taxon>
    </lineage>
</organism>
<dbReference type="Proteomes" id="UP001431783">
    <property type="component" value="Unassembled WGS sequence"/>
</dbReference>
<accession>A0AAW1TIR6</accession>
<sequence>MDIRLSSPSQHALKMISFDAASSYLVSASVAPVVGLNLCSSLCLDIIHMQSSCPAAAALCILHEHTETGPNLT</sequence>
<gene>
    <name evidence="1" type="ORF">WA026_008257</name>
</gene>
<keyword evidence="2" id="KW-1185">Reference proteome</keyword>
<evidence type="ECO:0000313" key="1">
    <source>
        <dbReference type="EMBL" id="KAK9870686.1"/>
    </source>
</evidence>
<name>A0AAW1TIR6_9CUCU</name>
<protein>
    <submittedName>
        <fullName evidence="1">Uncharacterized protein</fullName>
    </submittedName>
</protein>
<dbReference type="AlphaFoldDB" id="A0AAW1TIR6"/>
<proteinExistence type="predicted"/>
<comment type="caution">
    <text evidence="1">The sequence shown here is derived from an EMBL/GenBank/DDBJ whole genome shotgun (WGS) entry which is preliminary data.</text>
</comment>
<evidence type="ECO:0000313" key="2">
    <source>
        <dbReference type="Proteomes" id="UP001431783"/>
    </source>
</evidence>